<dbReference type="AlphaFoldDB" id="A0A5N6UDT7"/>
<evidence type="ECO:0000313" key="2">
    <source>
        <dbReference type="EMBL" id="KAE8156794.1"/>
    </source>
</evidence>
<reference evidence="2 3" key="1">
    <citation type="submission" date="2019-04" db="EMBL/GenBank/DDBJ databases">
        <title>Friends and foes A comparative genomics study of 23 Aspergillus species from section Flavi.</title>
        <authorList>
            <consortium name="DOE Joint Genome Institute"/>
            <person name="Kjaerbolling I."/>
            <person name="Vesth T."/>
            <person name="Frisvad J.C."/>
            <person name="Nybo J.L."/>
            <person name="Theobald S."/>
            <person name="Kildgaard S."/>
            <person name="Isbrandt T."/>
            <person name="Kuo A."/>
            <person name="Sato A."/>
            <person name="Lyhne E.K."/>
            <person name="Kogle M.E."/>
            <person name="Wiebenga A."/>
            <person name="Kun R.S."/>
            <person name="Lubbers R.J."/>
            <person name="Makela M.R."/>
            <person name="Barry K."/>
            <person name="Chovatia M."/>
            <person name="Clum A."/>
            <person name="Daum C."/>
            <person name="Haridas S."/>
            <person name="He G."/>
            <person name="LaButti K."/>
            <person name="Lipzen A."/>
            <person name="Mondo S."/>
            <person name="Riley R."/>
            <person name="Salamov A."/>
            <person name="Simmons B.A."/>
            <person name="Magnuson J.K."/>
            <person name="Henrissat B."/>
            <person name="Mortensen U.H."/>
            <person name="Larsen T.O."/>
            <person name="Devries R.P."/>
            <person name="Grigoriev I.V."/>
            <person name="Machida M."/>
            <person name="Baker S.E."/>
            <person name="Andersen M.R."/>
        </authorList>
    </citation>
    <scope>NUCLEOTIDE SEQUENCE [LARGE SCALE GENOMIC DNA]</scope>
    <source>
        <strain evidence="2 3">CBS 117626</strain>
    </source>
</reference>
<gene>
    <name evidence="2" type="ORF">BDV40DRAFT_309309</name>
</gene>
<keyword evidence="1" id="KW-0175">Coiled coil</keyword>
<name>A0A5N6UDT7_ASPTM</name>
<organism evidence="2 3">
    <name type="scientific">Aspergillus tamarii</name>
    <dbReference type="NCBI Taxonomy" id="41984"/>
    <lineage>
        <taxon>Eukaryota</taxon>
        <taxon>Fungi</taxon>
        <taxon>Dikarya</taxon>
        <taxon>Ascomycota</taxon>
        <taxon>Pezizomycotina</taxon>
        <taxon>Eurotiomycetes</taxon>
        <taxon>Eurotiomycetidae</taxon>
        <taxon>Eurotiales</taxon>
        <taxon>Aspergillaceae</taxon>
        <taxon>Aspergillus</taxon>
        <taxon>Aspergillus subgen. Circumdati</taxon>
    </lineage>
</organism>
<accession>A0A5N6UDT7</accession>
<evidence type="ECO:0000256" key="1">
    <source>
        <dbReference type="SAM" id="Coils"/>
    </source>
</evidence>
<dbReference type="Proteomes" id="UP000326950">
    <property type="component" value="Unassembled WGS sequence"/>
</dbReference>
<feature type="coiled-coil region" evidence="1">
    <location>
        <begin position="81"/>
        <end position="115"/>
    </location>
</feature>
<keyword evidence="3" id="KW-1185">Reference proteome</keyword>
<dbReference type="OrthoDB" id="5420280at2759"/>
<dbReference type="EMBL" id="ML738746">
    <property type="protein sequence ID" value="KAE8156794.1"/>
    <property type="molecule type" value="Genomic_DNA"/>
</dbReference>
<evidence type="ECO:0000313" key="3">
    <source>
        <dbReference type="Proteomes" id="UP000326950"/>
    </source>
</evidence>
<proteinExistence type="predicted"/>
<sequence length="288" mass="33055">MPRGKRARRRNQTVSAAHNDITIHRDERSTALLATTLNIASEPEMKVSAKRALSECLESDELYSEVVHDDMWTGNSAGLRIARDNSQLRVFQTQLESLQAELKVNRKEISDLHNALNEVGQRDYARYIVGFSQIRSRFISTFRRDILKNPSKEDKELIGKGNIVAHEGNFRADAELYECGRFVAGNATQVLPRNDKDVFKLLYGVTPSFAQIINYTPTILVLDKHATIVSSLNMQTTDIFKQRFEEFIRCLMASDFASNYLDSDSPDHRELRLAYRRFWDAIRTEVIH</sequence>
<protein>
    <submittedName>
        <fullName evidence="2">Uncharacterized protein</fullName>
    </submittedName>
</protein>